<keyword evidence="2" id="KW-0670">Pyruvate</keyword>
<dbReference type="NCBIfam" id="NF004508">
    <property type="entry name" value="PRK05849.1"/>
    <property type="match status" value="1"/>
</dbReference>
<dbReference type="InterPro" id="IPR036637">
    <property type="entry name" value="Phosphohistidine_dom_sf"/>
</dbReference>
<dbReference type="Pfam" id="PF00391">
    <property type="entry name" value="PEP-utilizers"/>
    <property type="match status" value="1"/>
</dbReference>
<feature type="domain" description="PEP-utilising enzyme mobile" evidence="1">
    <location>
        <begin position="715"/>
        <end position="782"/>
    </location>
</feature>
<organism evidence="2 3">
    <name type="scientific">Motilimonas cestriensis</name>
    <dbReference type="NCBI Taxonomy" id="2742685"/>
    <lineage>
        <taxon>Bacteria</taxon>
        <taxon>Pseudomonadati</taxon>
        <taxon>Pseudomonadota</taxon>
        <taxon>Gammaproteobacteria</taxon>
        <taxon>Alteromonadales</taxon>
        <taxon>Alteromonadales genera incertae sedis</taxon>
        <taxon>Motilimonas</taxon>
    </lineage>
</organism>
<dbReference type="EMBL" id="JAIMJA010000011">
    <property type="protein sequence ID" value="MCE2595583.1"/>
    <property type="molecule type" value="Genomic_DNA"/>
</dbReference>
<evidence type="ECO:0000313" key="2">
    <source>
        <dbReference type="EMBL" id="MCE2595583.1"/>
    </source>
</evidence>
<dbReference type="PANTHER" id="PTHR43615:SF1">
    <property type="entry name" value="PPDK_N DOMAIN-CONTAINING PROTEIN"/>
    <property type="match status" value="1"/>
</dbReference>
<gene>
    <name evidence="2" type="ORF">K6Y31_12205</name>
</gene>
<dbReference type="PANTHER" id="PTHR43615">
    <property type="entry name" value="PHOSPHOENOLPYRUVATE SYNTHASE-RELATED"/>
    <property type="match status" value="1"/>
</dbReference>
<dbReference type="Gene3D" id="3.30.470.20">
    <property type="entry name" value="ATP-grasp fold, B domain"/>
    <property type="match status" value="1"/>
</dbReference>
<reference evidence="2 3" key="1">
    <citation type="journal article" date="2022" name="Environ. Microbiol. Rep.">
        <title>Eco-phylogenetic analyses reveal divergent evolution of vitamin B12 metabolism in the marine bacterial family 'Psychromonadaceae'.</title>
        <authorList>
            <person name="Jin X."/>
            <person name="Yang Y."/>
            <person name="Cao H."/>
            <person name="Gao B."/>
            <person name="Zhao Z."/>
        </authorList>
    </citation>
    <scope>NUCLEOTIDE SEQUENCE [LARGE SCALE GENOMIC DNA]</scope>
    <source>
        <strain evidence="2 3">MKS20</strain>
    </source>
</reference>
<dbReference type="SUPFAM" id="SSF56059">
    <property type="entry name" value="Glutathione synthetase ATP-binding domain-like"/>
    <property type="match status" value="1"/>
</dbReference>
<name>A0ABS8WBF6_9GAMM</name>
<dbReference type="Gene3D" id="3.50.30.10">
    <property type="entry name" value="Phosphohistidine domain"/>
    <property type="match status" value="1"/>
</dbReference>
<comment type="caution">
    <text evidence="2">The sequence shown here is derived from an EMBL/GenBank/DDBJ whole genome shotgun (WGS) entry which is preliminary data.</text>
</comment>
<proteinExistence type="predicted"/>
<evidence type="ECO:0000313" key="3">
    <source>
        <dbReference type="Proteomes" id="UP001201273"/>
    </source>
</evidence>
<evidence type="ECO:0000259" key="1">
    <source>
        <dbReference type="Pfam" id="PF00391"/>
    </source>
</evidence>
<dbReference type="RefSeq" id="WP_233053093.1">
    <property type="nucleotide sequence ID" value="NZ_JAIMJA010000011.1"/>
</dbReference>
<dbReference type="InterPro" id="IPR013815">
    <property type="entry name" value="ATP_grasp_subdomain_1"/>
</dbReference>
<dbReference type="SUPFAM" id="SSF52009">
    <property type="entry name" value="Phosphohistidine domain"/>
    <property type="match status" value="1"/>
</dbReference>
<keyword evidence="3" id="KW-1185">Reference proteome</keyword>
<dbReference type="Gene3D" id="3.30.1490.20">
    <property type="entry name" value="ATP-grasp fold, A domain"/>
    <property type="match status" value="1"/>
</dbReference>
<protein>
    <submittedName>
        <fullName evidence="2">Pyruvate, phosphate dikinase</fullName>
    </submittedName>
</protein>
<accession>A0ABS8WBF6</accession>
<sequence length="790" mass="89645">MQNSPLHFGTKSETLERLIERVDKSKVLPLVYFTEQQWLASPQQCLAKIARLPASKELVVRSSAQNEDGAEHSMAGAFVSVLNVCASDSQALRHAIEQVIDSFRHHPHSQNQVLIQPMLLDIQMSGVVMTHDLQHGAPYYIVNYDDESGLTDTITGGIGIQKTVHIYRNTPLSQLKSPRLIAVIEACKELESAFNHVPLDIEFAVDSQEQVYVLQVRRISLYKTWHPLSERCVERQLGHIKDYLKQRLSPKQGVYGEQGMLANMPDWNPAEIIGTSPNPLASSLYRYLITDETWRVARHNMGYHQPRNEPLMVMLGHQPYVDVRLSFNSFLPANLPSKIGEKLVNAWLARLQQHPQWHDKVEFEIAQTCLDFCSLEEFDSRYQNILSNDEKETYFNTLSALTFKCIQGRGLGTLEHALNEINKIKQQQLKKDPAITVDLSDIKTRLDMAKTGAHFFAILARHAFIAESILRSASRKTVISYDKLQQWKRSIHTISTELTTAYSQVTTGSSSQVSFLKKFGHLRPGTYDITSLRYDERSDLFEHHDAKTIARQAISQHWQPEELSKLQKLLSEKNWPINANQLIEYAVKAIQAREYAKFVFTRDLSDALASLTLWGARVGLSRDNLSFLDIRTIVDSLYAPVLDDADRVWLNLVNQNQQLYQQSAYLKLGHIISHPNDIYVIPQHRAQPNFITANVVEAEVFRLNQHTPVSVELTGKIVCIENADPGYDWIFTKNIAGLITQYGGTNSHMAIRCAEFSIAAAIGCGEQLFQRLNTGGKVSLNCRDKTIVKF</sequence>
<dbReference type="InterPro" id="IPR051549">
    <property type="entry name" value="PEP_Utilizing_Enz"/>
</dbReference>
<dbReference type="InterPro" id="IPR008279">
    <property type="entry name" value="PEP-util_enz_mobile_dom"/>
</dbReference>
<dbReference type="Proteomes" id="UP001201273">
    <property type="component" value="Unassembled WGS sequence"/>
</dbReference>